<reference evidence="2 3" key="1">
    <citation type="submission" date="2012-02" db="EMBL/GenBank/DDBJ databases">
        <title>Complete sequence of chromosome of Singulisphaera acidiphila DSM 18658.</title>
        <authorList>
            <consortium name="US DOE Joint Genome Institute (JGI-PGF)"/>
            <person name="Lucas S."/>
            <person name="Copeland A."/>
            <person name="Lapidus A."/>
            <person name="Glavina del Rio T."/>
            <person name="Dalin E."/>
            <person name="Tice H."/>
            <person name="Bruce D."/>
            <person name="Goodwin L."/>
            <person name="Pitluck S."/>
            <person name="Peters L."/>
            <person name="Ovchinnikova G."/>
            <person name="Chertkov O."/>
            <person name="Kyrpides N."/>
            <person name="Mavromatis K."/>
            <person name="Ivanova N."/>
            <person name="Brettin T."/>
            <person name="Detter J.C."/>
            <person name="Han C."/>
            <person name="Larimer F."/>
            <person name="Land M."/>
            <person name="Hauser L."/>
            <person name="Markowitz V."/>
            <person name="Cheng J.-F."/>
            <person name="Hugenholtz P."/>
            <person name="Woyke T."/>
            <person name="Wu D."/>
            <person name="Tindall B."/>
            <person name="Pomrenke H."/>
            <person name="Brambilla E."/>
            <person name="Klenk H.-P."/>
            <person name="Eisen J.A."/>
        </authorList>
    </citation>
    <scope>NUCLEOTIDE SEQUENCE [LARGE SCALE GENOMIC DNA]</scope>
    <source>
        <strain evidence="3">ATCC BAA-1392 / DSM 18658 / VKM B-2454 / MOB10</strain>
    </source>
</reference>
<dbReference type="KEGG" id="saci:Sinac_5921"/>
<gene>
    <name evidence="2" type="ordered locus">Sinac_5921</name>
</gene>
<dbReference type="AlphaFoldDB" id="L0DMY9"/>
<organism evidence="2 3">
    <name type="scientific">Singulisphaera acidiphila (strain ATCC BAA-1392 / DSM 18658 / VKM B-2454 / MOB10)</name>
    <dbReference type="NCBI Taxonomy" id="886293"/>
    <lineage>
        <taxon>Bacteria</taxon>
        <taxon>Pseudomonadati</taxon>
        <taxon>Planctomycetota</taxon>
        <taxon>Planctomycetia</taxon>
        <taxon>Isosphaerales</taxon>
        <taxon>Isosphaeraceae</taxon>
        <taxon>Singulisphaera</taxon>
    </lineage>
</organism>
<dbReference type="EMBL" id="CP003364">
    <property type="protein sequence ID" value="AGA30036.1"/>
    <property type="molecule type" value="Genomic_DNA"/>
</dbReference>
<dbReference type="Proteomes" id="UP000010798">
    <property type="component" value="Chromosome"/>
</dbReference>
<feature type="region of interest" description="Disordered" evidence="1">
    <location>
        <begin position="95"/>
        <end position="155"/>
    </location>
</feature>
<evidence type="ECO:0000256" key="1">
    <source>
        <dbReference type="SAM" id="MobiDB-lite"/>
    </source>
</evidence>
<accession>L0DMY9</accession>
<dbReference type="HOGENOM" id="CLU_1694345_0_0_0"/>
<evidence type="ECO:0000313" key="2">
    <source>
        <dbReference type="EMBL" id="AGA30036.1"/>
    </source>
</evidence>
<sequence length="155" mass="16699">MLNLTSIVRVVGISAIANTPSFPVGFAGLGCRASCKHHPGGNDPRSLSGGGHFDFKGPLTTTGYRSHFMPSKSEIPEVSIVAYAESLVREIARGTAREVAKESRRKKKEAKAEKAKPAPPAPSAPLPRPWTNTHSGWSRDRSKTRRIARVSDGVK</sequence>
<name>L0DMY9_SINAD</name>
<proteinExistence type="predicted"/>
<keyword evidence="3" id="KW-1185">Reference proteome</keyword>
<protein>
    <submittedName>
        <fullName evidence="2">Uncharacterized protein</fullName>
    </submittedName>
</protein>
<evidence type="ECO:0000313" key="3">
    <source>
        <dbReference type="Proteomes" id="UP000010798"/>
    </source>
</evidence>
<feature type="compositionally biased region" description="Pro residues" evidence="1">
    <location>
        <begin position="117"/>
        <end position="128"/>
    </location>
</feature>